<dbReference type="CDD" id="cd00776">
    <property type="entry name" value="AsxRS_core"/>
    <property type="match status" value="1"/>
</dbReference>
<feature type="coiled-coil region" evidence="8">
    <location>
        <begin position="224"/>
        <end position="273"/>
    </location>
</feature>
<dbReference type="Pfam" id="PF01336">
    <property type="entry name" value="tRNA_anti-codon"/>
    <property type="match status" value="1"/>
</dbReference>
<protein>
    <recommendedName>
        <fullName evidence="7">Asparagine--tRNA ligase</fullName>
        <ecNumber evidence="7">6.1.1.22</ecNumber>
    </recommendedName>
    <alternativeName>
        <fullName evidence="7">Asparaginyl-tRNA synthetase</fullName>
        <shortName evidence="7">AsnRS</shortName>
    </alternativeName>
</protein>
<evidence type="ECO:0000256" key="8">
    <source>
        <dbReference type="SAM" id="Coils"/>
    </source>
</evidence>
<evidence type="ECO:0000313" key="10">
    <source>
        <dbReference type="EMBL" id="KKU41212.1"/>
    </source>
</evidence>
<dbReference type="PANTHER" id="PTHR22594">
    <property type="entry name" value="ASPARTYL/LYSYL-TRNA SYNTHETASE"/>
    <property type="match status" value="1"/>
</dbReference>
<dbReference type="PATRIC" id="fig|1618994.3.peg.398"/>
<evidence type="ECO:0000256" key="2">
    <source>
        <dbReference type="ARBA" id="ARBA00022598"/>
    </source>
</evidence>
<sequence length="432" mass="49353">MPKSSVSTIGSFLGQTVTLSGWAYNFRSSGKIFFLQFRDGTGRIQVVYSKSQLSEDQWAALESLKMESSVTITGVVKQDDRAPSGYEIDGAAFSIIQLAPDDYPISKKDHGPDFLLDHRHLWLRSERQWAIQRVRDTIIHATYDFMREEGFIKFDSPILTPNACEGTTELFEMDYFEEAKAYLSQSGQLYLEAGIMSFGRVFDFGPVFRAEKSKTRRHLTEFWMMDAEAAFVEHEENMQTQEALVVRIVQDVLAKNRGELALLERDVSALEKIQAPFVHLTHKDAVVRLRELGSDIGERDDLGADDETLLTKLYDRPIFVEKYPSEVKAFYMKRDPVETDRVLGNDLLAPEGYGEIIGGSQREDDYEILKQRIIDHGLPLEPFAWYLDLRKYGSVPHAGFGYGLERIVGWICGTQHIRETIPFPRLINRLTP</sequence>
<dbReference type="Proteomes" id="UP000034795">
    <property type="component" value="Unassembled WGS sequence"/>
</dbReference>
<dbReference type="InterPro" id="IPR045864">
    <property type="entry name" value="aa-tRNA-synth_II/BPL/LPL"/>
</dbReference>
<evidence type="ECO:0000256" key="4">
    <source>
        <dbReference type="ARBA" id="ARBA00022840"/>
    </source>
</evidence>
<reference evidence="10 11" key="1">
    <citation type="journal article" date="2015" name="Nature">
        <title>rRNA introns, odd ribosomes, and small enigmatic genomes across a large radiation of phyla.</title>
        <authorList>
            <person name="Brown C.T."/>
            <person name="Hug L.A."/>
            <person name="Thomas B.C."/>
            <person name="Sharon I."/>
            <person name="Castelle C.J."/>
            <person name="Singh A."/>
            <person name="Wilkins M.J."/>
            <person name="Williams K.H."/>
            <person name="Banfield J.F."/>
        </authorList>
    </citation>
    <scope>NUCLEOTIDE SEQUENCE [LARGE SCALE GENOMIC DNA]</scope>
</reference>
<dbReference type="GO" id="GO:0005737">
    <property type="term" value="C:cytoplasm"/>
    <property type="evidence" value="ECO:0007669"/>
    <property type="project" value="UniProtKB-SubCell"/>
</dbReference>
<dbReference type="SUPFAM" id="SSF55681">
    <property type="entry name" value="Class II aaRS and biotin synthetases"/>
    <property type="match status" value="1"/>
</dbReference>
<dbReference type="HAMAP" id="MF_00534">
    <property type="entry name" value="Asn_tRNA_synth"/>
    <property type="match status" value="1"/>
</dbReference>
<evidence type="ECO:0000259" key="9">
    <source>
        <dbReference type="PROSITE" id="PS50862"/>
    </source>
</evidence>
<dbReference type="InterPro" id="IPR006195">
    <property type="entry name" value="aa-tRNA-synth_II"/>
</dbReference>
<keyword evidence="3 7" id="KW-0547">Nucleotide-binding</keyword>
<evidence type="ECO:0000256" key="1">
    <source>
        <dbReference type="ARBA" id="ARBA00008226"/>
    </source>
</evidence>
<dbReference type="PROSITE" id="PS50862">
    <property type="entry name" value="AA_TRNA_LIGASE_II"/>
    <property type="match status" value="1"/>
</dbReference>
<name>A0A0G1Q8S2_9BACT</name>
<dbReference type="NCBIfam" id="NF003037">
    <property type="entry name" value="PRK03932.1"/>
    <property type="match status" value="1"/>
</dbReference>
<dbReference type="Pfam" id="PF00152">
    <property type="entry name" value="tRNA-synt_2"/>
    <property type="match status" value="1"/>
</dbReference>
<evidence type="ECO:0000313" key="11">
    <source>
        <dbReference type="Proteomes" id="UP000034795"/>
    </source>
</evidence>
<feature type="domain" description="Aminoacyl-transfer RNA synthetases class-II family profile" evidence="9">
    <location>
        <begin position="133"/>
        <end position="432"/>
    </location>
</feature>
<dbReference type="EMBL" id="LCMS01000005">
    <property type="protein sequence ID" value="KKU41212.1"/>
    <property type="molecule type" value="Genomic_DNA"/>
</dbReference>
<dbReference type="PANTHER" id="PTHR22594:SF34">
    <property type="entry name" value="ASPARAGINE--TRNA LIGASE, MITOCHONDRIAL-RELATED"/>
    <property type="match status" value="1"/>
</dbReference>
<evidence type="ECO:0000256" key="6">
    <source>
        <dbReference type="ARBA" id="ARBA00023146"/>
    </source>
</evidence>
<keyword evidence="6 7" id="KW-0030">Aminoacyl-tRNA synthetase</keyword>
<comment type="caution">
    <text evidence="10">The sequence shown here is derived from an EMBL/GenBank/DDBJ whole genome shotgun (WGS) entry which is preliminary data.</text>
</comment>
<comment type="subunit">
    <text evidence="7">Homodimer.</text>
</comment>
<evidence type="ECO:0000256" key="5">
    <source>
        <dbReference type="ARBA" id="ARBA00022917"/>
    </source>
</evidence>
<dbReference type="GO" id="GO:0006421">
    <property type="term" value="P:asparaginyl-tRNA aminoacylation"/>
    <property type="evidence" value="ECO:0007669"/>
    <property type="project" value="UniProtKB-UniRule"/>
</dbReference>
<organism evidence="10 11">
    <name type="scientific">Candidatus Uhrbacteria bacterium GW2011_GWE2_46_68</name>
    <dbReference type="NCBI Taxonomy" id="1618994"/>
    <lineage>
        <taxon>Bacteria</taxon>
        <taxon>Candidatus Uhriibacteriota</taxon>
    </lineage>
</organism>
<dbReference type="InterPro" id="IPR004522">
    <property type="entry name" value="Asn-tRNA-ligase"/>
</dbReference>
<dbReference type="GO" id="GO:0003676">
    <property type="term" value="F:nucleic acid binding"/>
    <property type="evidence" value="ECO:0007669"/>
    <property type="project" value="InterPro"/>
</dbReference>
<comment type="similarity">
    <text evidence="1 7">Belongs to the class-II aminoacyl-tRNA synthetase family.</text>
</comment>
<dbReference type="InterPro" id="IPR012340">
    <property type="entry name" value="NA-bd_OB-fold"/>
</dbReference>
<keyword evidence="4 7" id="KW-0067">ATP-binding</keyword>
<dbReference type="GO" id="GO:0005524">
    <property type="term" value="F:ATP binding"/>
    <property type="evidence" value="ECO:0007669"/>
    <property type="project" value="UniProtKB-UniRule"/>
</dbReference>
<dbReference type="AlphaFoldDB" id="A0A0G1Q8S2"/>
<dbReference type="InterPro" id="IPR004365">
    <property type="entry name" value="NA-bd_OB_tRNA"/>
</dbReference>
<keyword evidence="8" id="KW-0175">Coiled coil</keyword>
<dbReference type="PRINTS" id="PR01042">
    <property type="entry name" value="TRNASYNTHASP"/>
</dbReference>
<keyword evidence="2 7" id="KW-0436">Ligase</keyword>
<evidence type="ECO:0000256" key="3">
    <source>
        <dbReference type="ARBA" id="ARBA00022741"/>
    </source>
</evidence>
<dbReference type="EC" id="6.1.1.22" evidence="7"/>
<dbReference type="Gene3D" id="2.40.50.140">
    <property type="entry name" value="Nucleic acid-binding proteins"/>
    <property type="match status" value="1"/>
</dbReference>
<gene>
    <name evidence="7" type="primary">asnS</name>
    <name evidence="10" type="ORF">UX57_C0005G0042</name>
</gene>
<dbReference type="STRING" id="1618994.UX57_C0005G0042"/>
<dbReference type="GO" id="GO:0004816">
    <property type="term" value="F:asparagine-tRNA ligase activity"/>
    <property type="evidence" value="ECO:0007669"/>
    <property type="project" value="UniProtKB-UniRule"/>
</dbReference>
<dbReference type="Gene3D" id="3.30.930.10">
    <property type="entry name" value="Bira Bifunctional Protein, Domain 2"/>
    <property type="match status" value="1"/>
</dbReference>
<comment type="catalytic activity">
    <reaction evidence="7">
        <text>tRNA(Asn) + L-asparagine + ATP = L-asparaginyl-tRNA(Asn) + AMP + diphosphate + H(+)</text>
        <dbReference type="Rhea" id="RHEA:11180"/>
        <dbReference type="Rhea" id="RHEA-COMP:9659"/>
        <dbReference type="Rhea" id="RHEA-COMP:9674"/>
        <dbReference type="ChEBI" id="CHEBI:15378"/>
        <dbReference type="ChEBI" id="CHEBI:30616"/>
        <dbReference type="ChEBI" id="CHEBI:33019"/>
        <dbReference type="ChEBI" id="CHEBI:58048"/>
        <dbReference type="ChEBI" id="CHEBI:78442"/>
        <dbReference type="ChEBI" id="CHEBI:78515"/>
        <dbReference type="ChEBI" id="CHEBI:456215"/>
        <dbReference type="EC" id="6.1.1.22"/>
    </reaction>
</comment>
<comment type="subcellular location">
    <subcellularLocation>
        <location evidence="7">Cytoplasm</location>
    </subcellularLocation>
</comment>
<dbReference type="SUPFAM" id="SSF50249">
    <property type="entry name" value="Nucleic acid-binding proteins"/>
    <property type="match status" value="1"/>
</dbReference>
<dbReference type="NCBIfam" id="TIGR00457">
    <property type="entry name" value="asnS"/>
    <property type="match status" value="1"/>
</dbReference>
<accession>A0A0G1Q8S2</accession>
<keyword evidence="7" id="KW-0963">Cytoplasm</keyword>
<dbReference type="InterPro" id="IPR004364">
    <property type="entry name" value="Aa-tRNA-synt_II"/>
</dbReference>
<proteinExistence type="inferred from homology"/>
<dbReference type="InterPro" id="IPR002312">
    <property type="entry name" value="Asp/Asn-tRNA-synth_IIb"/>
</dbReference>
<keyword evidence="5 7" id="KW-0648">Protein biosynthesis</keyword>
<evidence type="ECO:0000256" key="7">
    <source>
        <dbReference type="HAMAP-Rule" id="MF_00534"/>
    </source>
</evidence>